<comment type="subcellular location">
    <subcellularLocation>
        <location evidence="1">Cell membrane</location>
        <topology evidence="1">Multi-pass membrane protein</topology>
    </subcellularLocation>
</comment>
<keyword evidence="6 7" id="KW-0472">Membrane</keyword>
<feature type="transmembrane region" description="Helical" evidence="7">
    <location>
        <begin position="177"/>
        <end position="197"/>
    </location>
</feature>
<dbReference type="Pfam" id="PF01311">
    <property type="entry name" value="Bac_export_1"/>
    <property type="match status" value="1"/>
</dbReference>
<feature type="transmembrane region" description="Helical" evidence="7">
    <location>
        <begin position="209"/>
        <end position="235"/>
    </location>
</feature>
<dbReference type="EMBL" id="JAVRHL010000001">
    <property type="protein sequence ID" value="MDT0681682.1"/>
    <property type="molecule type" value="Genomic_DNA"/>
</dbReference>
<evidence type="ECO:0000313" key="9">
    <source>
        <dbReference type="Proteomes" id="UP001265259"/>
    </source>
</evidence>
<proteinExistence type="inferred from homology"/>
<dbReference type="RefSeq" id="WP_311689451.1">
    <property type="nucleotide sequence ID" value="NZ_JAVRHL010000001.1"/>
</dbReference>
<evidence type="ECO:0000256" key="1">
    <source>
        <dbReference type="ARBA" id="ARBA00004651"/>
    </source>
</evidence>
<keyword evidence="4 7" id="KW-0812">Transmembrane</keyword>
<feature type="transmembrane region" description="Helical" evidence="7">
    <location>
        <begin position="81"/>
        <end position="102"/>
    </location>
</feature>
<evidence type="ECO:0000256" key="7">
    <source>
        <dbReference type="SAM" id="Phobius"/>
    </source>
</evidence>
<feature type="transmembrane region" description="Helical" evidence="7">
    <location>
        <begin position="122"/>
        <end position="142"/>
    </location>
</feature>
<dbReference type="PANTHER" id="PTHR30065">
    <property type="entry name" value="FLAGELLAR BIOSYNTHETIC PROTEIN FLIR"/>
    <property type="match status" value="1"/>
</dbReference>
<keyword evidence="8" id="KW-0969">Cilium</keyword>
<evidence type="ECO:0000256" key="5">
    <source>
        <dbReference type="ARBA" id="ARBA00022989"/>
    </source>
</evidence>
<sequence>MTALAEIVPGVQPYLAVAIAVFLRVGAALAVLPAFGERSVPQRIRLVAAIAFTVIVLPAAAPHFPEEPLGGRAYLTEPLTGLAFGIMIRLTVHALQIAGTVAAQSTSLSQMFGNAGTDPMPAIGHVLVVGGLALAVMADLHVRAAQAMILTYDIVPPGRLIPSGDLAELGIARIGEAFALGLALAAPFMIAAFLYNLALGVINRAMPQLMVTFIGAPAITAAGLILLALAAPLMLQVWLGALESALEQPFGMPR</sequence>
<evidence type="ECO:0000256" key="3">
    <source>
        <dbReference type="ARBA" id="ARBA00022475"/>
    </source>
</evidence>
<dbReference type="InterPro" id="IPR002010">
    <property type="entry name" value="T3SS_IM_R"/>
</dbReference>
<keyword evidence="8" id="KW-0282">Flagellum</keyword>
<dbReference type="PRINTS" id="PR00953">
    <property type="entry name" value="TYPE3IMRPROT"/>
</dbReference>
<comment type="similarity">
    <text evidence="2">Belongs to the FliR/MopE/SpaR family.</text>
</comment>
<organism evidence="8 9">
    <name type="scientific">Tropicimonas omnivorans</name>
    <dbReference type="NCBI Taxonomy" id="3075590"/>
    <lineage>
        <taxon>Bacteria</taxon>
        <taxon>Pseudomonadati</taxon>
        <taxon>Pseudomonadota</taxon>
        <taxon>Alphaproteobacteria</taxon>
        <taxon>Rhodobacterales</taxon>
        <taxon>Roseobacteraceae</taxon>
        <taxon>Tropicimonas</taxon>
    </lineage>
</organism>
<comment type="caution">
    <text evidence="8">The sequence shown here is derived from an EMBL/GenBank/DDBJ whole genome shotgun (WGS) entry which is preliminary data.</text>
</comment>
<feature type="transmembrane region" description="Helical" evidence="7">
    <location>
        <begin position="12"/>
        <end position="32"/>
    </location>
</feature>
<keyword evidence="8" id="KW-0966">Cell projection</keyword>
<dbReference type="Proteomes" id="UP001265259">
    <property type="component" value="Unassembled WGS sequence"/>
</dbReference>
<dbReference type="PANTHER" id="PTHR30065:SF8">
    <property type="entry name" value="FLAGELLAR BIOSYNTHETIC PROTEIN FLIR"/>
    <property type="match status" value="1"/>
</dbReference>
<gene>
    <name evidence="8" type="ORF">RM543_03215</name>
</gene>
<evidence type="ECO:0000256" key="2">
    <source>
        <dbReference type="ARBA" id="ARBA00009772"/>
    </source>
</evidence>
<name>A0ABU3DD92_9RHOB</name>
<protein>
    <submittedName>
        <fullName evidence="8">Flagellar biosynthetic protein FliR</fullName>
    </submittedName>
</protein>
<keyword evidence="5 7" id="KW-1133">Transmembrane helix</keyword>
<evidence type="ECO:0000313" key="8">
    <source>
        <dbReference type="EMBL" id="MDT0681682.1"/>
    </source>
</evidence>
<reference evidence="8 9" key="1">
    <citation type="submission" date="2023-09" db="EMBL/GenBank/DDBJ databases">
        <authorList>
            <person name="Rey-Velasco X."/>
        </authorList>
    </citation>
    <scope>NUCLEOTIDE SEQUENCE [LARGE SCALE GENOMIC DNA]</scope>
    <source>
        <strain evidence="8 9">F158</strain>
    </source>
</reference>
<keyword evidence="9" id="KW-1185">Reference proteome</keyword>
<evidence type="ECO:0000256" key="6">
    <source>
        <dbReference type="ARBA" id="ARBA00023136"/>
    </source>
</evidence>
<keyword evidence="3" id="KW-1003">Cell membrane</keyword>
<evidence type="ECO:0000256" key="4">
    <source>
        <dbReference type="ARBA" id="ARBA00022692"/>
    </source>
</evidence>
<accession>A0ABU3DD92</accession>
<feature type="transmembrane region" description="Helical" evidence="7">
    <location>
        <begin position="44"/>
        <end position="61"/>
    </location>
</feature>